<evidence type="ECO:0000256" key="2">
    <source>
        <dbReference type="SAM" id="SignalP"/>
    </source>
</evidence>
<evidence type="ECO:0000256" key="1">
    <source>
        <dbReference type="SAM" id="Phobius"/>
    </source>
</evidence>
<feature type="chain" id="PRO_5018970197" description="Reelin domain-containing protein" evidence="2">
    <location>
        <begin position="32"/>
        <end position="301"/>
    </location>
</feature>
<keyword evidence="2" id="KW-0732">Signal</keyword>
<keyword evidence="1" id="KW-0472">Membrane</keyword>
<reference evidence="3 4" key="1">
    <citation type="journal article" date="2018" name="New Phytol.">
        <title>Phylogenomics of Endogonaceae and evolution of mycorrhizas within Mucoromycota.</title>
        <authorList>
            <person name="Chang Y."/>
            <person name="Desiro A."/>
            <person name="Na H."/>
            <person name="Sandor L."/>
            <person name="Lipzen A."/>
            <person name="Clum A."/>
            <person name="Barry K."/>
            <person name="Grigoriev I.V."/>
            <person name="Martin F.M."/>
            <person name="Stajich J.E."/>
            <person name="Smith M.E."/>
            <person name="Bonito G."/>
            <person name="Spatafora J.W."/>
        </authorList>
    </citation>
    <scope>NUCLEOTIDE SEQUENCE [LARGE SCALE GENOMIC DNA]</scope>
    <source>
        <strain evidence="3 4">GMNB39</strain>
    </source>
</reference>
<keyword evidence="4" id="KW-1185">Reference proteome</keyword>
<dbReference type="EMBL" id="RBNI01002042">
    <property type="protein sequence ID" value="RUP49707.1"/>
    <property type="molecule type" value="Genomic_DNA"/>
</dbReference>
<feature type="signal peptide" evidence="2">
    <location>
        <begin position="1"/>
        <end position="31"/>
    </location>
</feature>
<keyword evidence="1" id="KW-0812">Transmembrane</keyword>
<dbReference type="AlphaFoldDB" id="A0A433DFV5"/>
<evidence type="ECO:0000313" key="3">
    <source>
        <dbReference type="EMBL" id="RUP49707.1"/>
    </source>
</evidence>
<accession>A0A433DFV5</accession>
<gene>
    <name evidence="3" type="ORF">BC936DRAFT_141742</name>
</gene>
<dbReference type="Proteomes" id="UP000268093">
    <property type="component" value="Unassembled WGS sequence"/>
</dbReference>
<proteinExistence type="predicted"/>
<feature type="transmembrane region" description="Helical" evidence="1">
    <location>
        <begin position="240"/>
        <end position="258"/>
    </location>
</feature>
<protein>
    <recommendedName>
        <fullName evidence="5">Reelin domain-containing protein</fullName>
    </recommendedName>
</protein>
<comment type="caution">
    <text evidence="3">The sequence shown here is derived from an EMBL/GenBank/DDBJ whole genome shotgun (WGS) entry which is preliminary data.</text>
</comment>
<dbReference type="OrthoDB" id="2404727at2759"/>
<organism evidence="3 4">
    <name type="scientific">Jimgerdemannia flammicorona</name>
    <dbReference type="NCBI Taxonomy" id="994334"/>
    <lineage>
        <taxon>Eukaryota</taxon>
        <taxon>Fungi</taxon>
        <taxon>Fungi incertae sedis</taxon>
        <taxon>Mucoromycota</taxon>
        <taxon>Mucoromycotina</taxon>
        <taxon>Endogonomycetes</taxon>
        <taxon>Endogonales</taxon>
        <taxon>Endogonaceae</taxon>
        <taxon>Jimgerdemannia</taxon>
    </lineage>
</organism>
<keyword evidence="1" id="KW-1133">Transmembrane helix</keyword>
<name>A0A433DFV5_9FUNG</name>
<sequence>MPPSKNIPLHTATFLSLLSLLSLLLSTLTNAFPTHPGTCDITQMATIGHQASLSQCVGCYSLSLTRITTGTAFIPGSNTFTITLTGPRPVKGLLLYALDSATEQRFGSFQDYPKQLQSLSCGGVGGGANTLGHEKTDLKSMPMTMQWTDLGYAKQAKGGTWSANMMGIAVIDFTDWYFISNLQFTSVTNNTGLAASRPNSTTKPVGTVVSASTPATDASLGPDGLPSALQANTILNDSHIFFFALLVTLGLWLSGSWIEHLLRRQESVARAEARDRKRKKEKARLNNVAGAGRISRALAPR</sequence>
<evidence type="ECO:0000313" key="4">
    <source>
        <dbReference type="Proteomes" id="UP000268093"/>
    </source>
</evidence>
<evidence type="ECO:0008006" key="5">
    <source>
        <dbReference type="Google" id="ProtNLM"/>
    </source>
</evidence>